<dbReference type="PRINTS" id="PR01840">
    <property type="entry name" value="TATCFAMILY"/>
</dbReference>
<dbReference type="OrthoDB" id="9777044at2"/>
<comment type="function">
    <text evidence="5">Part of the twin-arginine translocation (Tat) system that transports large folded proteins containing a characteristic twin-arginine motif in their signal peptide across membranes.</text>
</comment>
<evidence type="ECO:0000256" key="4">
    <source>
        <dbReference type="ARBA" id="ARBA00023136"/>
    </source>
</evidence>
<keyword evidence="5" id="KW-0653">Protein transport</keyword>
<protein>
    <recommendedName>
        <fullName evidence="5">Sec-independent protein translocase protein TatC</fullName>
    </recommendedName>
</protein>
<keyword evidence="2 5" id="KW-0812">Transmembrane</keyword>
<evidence type="ECO:0000256" key="5">
    <source>
        <dbReference type="HAMAP-Rule" id="MF_00902"/>
    </source>
</evidence>
<keyword evidence="4 5" id="KW-0472">Membrane</keyword>
<evidence type="ECO:0000256" key="2">
    <source>
        <dbReference type="ARBA" id="ARBA00022692"/>
    </source>
</evidence>
<organism evidence="6 7">
    <name type="scientific">Calidithermus roseus</name>
    <dbReference type="NCBI Taxonomy" id="1644118"/>
    <lineage>
        <taxon>Bacteria</taxon>
        <taxon>Thermotogati</taxon>
        <taxon>Deinococcota</taxon>
        <taxon>Deinococci</taxon>
        <taxon>Thermales</taxon>
        <taxon>Thermaceae</taxon>
        <taxon>Calidithermus</taxon>
    </lineage>
</organism>
<dbReference type="InterPro" id="IPR002033">
    <property type="entry name" value="TatC"/>
</dbReference>
<dbReference type="NCBIfam" id="TIGR00945">
    <property type="entry name" value="tatC"/>
    <property type="match status" value="1"/>
</dbReference>
<evidence type="ECO:0000256" key="3">
    <source>
        <dbReference type="ARBA" id="ARBA00022989"/>
    </source>
</evidence>
<comment type="similarity">
    <text evidence="5">Belongs to the TatC family.</text>
</comment>
<dbReference type="EMBL" id="QWLA01000006">
    <property type="protein sequence ID" value="RIH89004.1"/>
    <property type="molecule type" value="Genomic_DNA"/>
</dbReference>
<dbReference type="GO" id="GO:0009977">
    <property type="term" value="F:proton motive force dependent protein transmembrane transporter activity"/>
    <property type="evidence" value="ECO:0007669"/>
    <property type="project" value="TreeGrafter"/>
</dbReference>
<dbReference type="PANTHER" id="PTHR30371:SF0">
    <property type="entry name" value="SEC-INDEPENDENT PROTEIN TRANSLOCASE PROTEIN TATC, CHLOROPLASTIC-RELATED"/>
    <property type="match status" value="1"/>
</dbReference>
<keyword evidence="5" id="KW-0811">Translocation</keyword>
<dbReference type="Pfam" id="PF00902">
    <property type="entry name" value="TatC"/>
    <property type="match status" value="1"/>
</dbReference>
<dbReference type="GO" id="GO:0033281">
    <property type="term" value="C:TAT protein transport complex"/>
    <property type="evidence" value="ECO:0007669"/>
    <property type="project" value="UniProtKB-UniRule"/>
</dbReference>
<dbReference type="RefSeq" id="WP_119275955.1">
    <property type="nucleotide sequence ID" value="NZ_QWLA01000006.1"/>
</dbReference>
<reference evidence="6 7" key="1">
    <citation type="submission" date="2018-08" db="EMBL/GenBank/DDBJ databases">
        <title>Meiothermus roseus NBRC 110900 genome sequencing project.</title>
        <authorList>
            <person name="Da Costa M.S."/>
            <person name="Albuquerque L."/>
            <person name="Raposo P."/>
            <person name="Froufe H.J.C."/>
            <person name="Barroso C.S."/>
            <person name="Egas C."/>
        </authorList>
    </citation>
    <scope>NUCLEOTIDE SEQUENCE [LARGE SCALE GENOMIC DNA]</scope>
    <source>
        <strain evidence="6 7">NBRC 110900</strain>
    </source>
</reference>
<keyword evidence="5" id="KW-0813">Transport</keyword>
<dbReference type="GO" id="GO:0043953">
    <property type="term" value="P:protein transport by the Tat complex"/>
    <property type="evidence" value="ECO:0007669"/>
    <property type="project" value="UniProtKB-UniRule"/>
</dbReference>
<feature type="transmembrane region" description="Helical" evidence="5">
    <location>
        <begin position="107"/>
        <end position="134"/>
    </location>
</feature>
<comment type="subunit">
    <text evidence="5">Forms a complex with TatA.</text>
</comment>
<accession>A0A399EWS5</accession>
<evidence type="ECO:0000313" key="7">
    <source>
        <dbReference type="Proteomes" id="UP000265341"/>
    </source>
</evidence>
<comment type="subcellular location">
    <subcellularLocation>
        <location evidence="5">Cell membrane</location>
        <topology evidence="5">Multi-pass membrane protein</topology>
    </subcellularLocation>
    <subcellularLocation>
        <location evidence="1">Membrane</location>
        <topology evidence="1">Multi-pass membrane protein</topology>
    </subcellularLocation>
</comment>
<dbReference type="HAMAP" id="MF_00902">
    <property type="entry name" value="TatC"/>
    <property type="match status" value="1"/>
</dbReference>
<feature type="transmembrane region" description="Helical" evidence="5">
    <location>
        <begin position="74"/>
        <end position="95"/>
    </location>
</feature>
<feature type="transmembrane region" description="Helical" evidence="5">
    <location>
        <begin position="17"/>
        <end position="36"/>
    </location>
</feature>
<keyword evidence="5" id="KW-1003">Cell membrane</keyword>
<dbReference type="Proteomes" id="UP000265341">
    <property type="component" value="Unassembled WGS sequence"/>
</dbReference>
<feature type="transmembrane region" description="Helical" evidence="5">
    <location>
        <begin position="154"/>
        <end position="179"/>
    </location>
</feature>
<dbReference type="AlphaFoldDB" id="A0A399EWS5"/>
<keyword evidence="7" id="KW-1185">Reference proteome</keyword>
<keyword evidence="3 5" id="KW-1133">Transmembrane helix</keyword>
<proteinExistence type="inferred from homology"/>
<feature type="transmembrane region" description="Helical" evidence="5">
    <location>
        <begin position="213"/>
        <end position="234"/>
    </location>
</feature>
<evidence type="ECO:0000313" key="6">
    <source>
        <dbReference type="EMBL" id="RIH89004.1"/>
    </source>
</evidence>
<name>A0A399EWS5_9DEIN</name>
<dbReference type="PANTHER" id="PTHR30371">
    <property type="entry name" value="SEC-INDEPENDENT PROTEIN TRANSLOCASE PROTEIN TATC"/>
    <property type="match status" value="1"/>
</dbReference>
<sequence>MKEAPLMEHLEELRSRILWALVAWAVMTGVAFVFRLELLALLERPLDIYNATAKIRADLQVLNITEPFVTSFKIAAFGGLALALPFIVYQIWAFISPGLYDHERRLAVPFLLGAGFSFAVGVIFAYYVFLPYAVPFLLGFLGDLVKPNISLGQYMSQILAFLGVMGIVFEMPVVSYLLARLGLLTSRFLLQNWRVAIILLITLAAVITPTVDVFNLALISVPLFVLYAVSILTARLGERGHLRAAQQAAG</sequence>
<evidence type="ECO:0000256" key="1">
    <source>
        <dbReference type="ARBA" id="ARBA00004141"/>
    </source>
</evidence>
<feature type="transmembrane region" description="Helical" evidence="5">
    <location>
        <begin position="191"/>
        <end position="207"/>
    </location>
</feature>
<gene>
    <name evidence="5 6" type="primary">tatC</name>
    <name evidence="6" type="ORF">Mrose_00611</name>
</gene>
<comment type="caution">
    <text evidence="6">The sequence shown here is derived from an EMBL/GenBank/DDBJ whole genome shotgun (WGS) entry which is preliminary data.</text>
</comment>
<dbReference type="GO" id="GO:0065002">
    <property type="term" value="P:intracellular protein transmembrane transport"/>
    <property type="evidence" value="ECO:0007669"/>
    <property type="project" value="TreeGrafter"/>
</dbReference>